<dbReference type="Proteomes" id="UP000238196">
    <property type="component" value="Unassembled WGS sequence"/>
</dbReference>
<dbReference type="Gene3D" id="1.10.720.60">
    <property type="match status" value="1"/>
</dbReference>
<dbReference type="SFLD" id="SFLDG01133">
    <property type="entry name" value="C1.5.4:_Enolase-phosphatase_Li"/>
    <property type="match status" value="1"/>
</dbReference>
<comment type="subunit">
    <text evidence="4">Monomer.</text>
</comment>
<dbReference type="SFLD" id="SFLDG01129">
    <property type="entry name" value="C1.5:_HAD__Beta-PGM__Phosphata"/>
    <property type="match status" value="1"/>
</dbReference>
<dbReference type="InterPro" id="IPR023214">
    <property type="entry name" value="HAD_sf"/>
</dbReference>
<comment type="function">
    <text evidence="4">Bifunctional enzyme that catalyzes the enolization of 2,3-diketo-5-methylthiopentyl-1-phosphate (DK-MTP-1-P) into the intermediate 2-hydroxy-3-keto-5-methylthiopentenyl-1-phosphate (HK-MTPenyl-1-P), which is then dephosphorylated to form the acireductone 1,2-dihydroxy-3-keto-5-methylthiopentene (DHK-MTPene).</text>
</comment>
<dbReference type="Pfam" id="PF00702">
    <property type="entry name" value="Hydrolase"/>
    <property type="match status" value="1"/>
</dbReference>
<name>A0A2S5KUH1_9PROT</name>
<keyword evidence="4" id="KW-0479">Metal-binding</keyword>
<organism evidence="6 7">
    <name type="scientific">Proteobacteria bacterium 228</name>
    <dbReference type="NCBI Taxonomy" id="2083153"/>
    <lineage>
        <taxon>Bacteria</taxon>
        <taxon>Pseudomonadati</taxon>
        <taxon>Pseudomonadota</taxon>
    </lineage>
</organism>
<keyword evidence="4" id="KW-0460">Magnesium</keyword>
<dbReference type="InterPro" id="IPR006439">
    <property type="entry name" value="HAD-SF_hydro_IA"/>
</dbReference>
<dbReference type="EC" id="3.1.3.77" evidence="4"/>
<accession>A0A2S5KUH1</accession>
<comment type="pathway">
    <text evidence="4">Amino-acid biosynthesis; L-methionine biosynthesis via salvage pathway; L-methionine from S-methyl-5-thio-alpha-D-ribose 1-phosphate: step 3/6.</text>
</comment>
<dbReference type="AlphaFoldDB" id="A0A2S5KUH1"/>
<comment type="similarity">
    <text evidence="4">Belongs to the HAD-like hydrolase superfamily. MasA/MtnC family.</text>
</comment>
<dbReference type="InterPro" id="IPR023943">
    <property type="entry name" value="Enolase-ppase_E1"/>
</dbReference>
<evidence type="ECO:0000256" key="3">
    <source>
        <dbReference type="ARBA" id="ARBA00023167"/>
    </source>
</evidence>
<dbReference type="NCBIfam" id="TIGR01549">
    <property type="entry name" value="HAD-SF-IA-v1"/>
    <property type="match status" value="1"/>
</dbReference>
<comment type="pathway">
    <text evidence="4">Amino-acid biosynthesis; L-methionine biosynthesis via salvage pathway; L-methionine from S-methyl-5-thio-alpha-D-ribose 1-phosphate: step 4/6.</text>
</comment>
<dbReference type="SFLD" id="SFLDF00044">
    <property type="entry name" value="enolase-phosphatase"/>
    <property type="match status" value="1"/>
</dbReference>
<comment type="catalytic activity">
    <reaction evidence="4">
        <text>5-methylsulfanyl-2,3-dioxopentyl phosphate + H2O = 1,2-dihydroxy-5-(methylsulfanyl)pent-1-en-3-one + phosphate</text>
        <dbReference type="Rhea" id="RHEA:21700"/>
        <dbReference type="ChEBI" id="CHEBI:15377"/>
        <dbReference type="ChEBI" id="CHEBI:43474"/>
        <dbReference type="ChEBI" id="CHEBI:49252"/>
        <dbReference type="ChEBI" id="CHEBI:58828"/>
        <dbReference type="EC" id="3.1.3.77"/>
    </reaction>
</comment>
<evidence type="ECO:0000256" key="1">
    <source>
        <dbReference type="ARBA" id="ARBA00022605"/>
    </source>
</evidence>
<dbReference type="UniPathway" id="UPA00904">
    <property type="reaction ID" value="UER00876"/>
</dbReference>
<reference evidence="6 7" key="1">
    <citation type="submission" date="2018-02" db="EMBL/GenBank/DDBJ databases">
        <title>novel marine gammaproteobacteria from coastal saline agro ecosystem.</title>
        <authorList>
            <person name="Krishnan R."/>
            <person name="Ramesh Kumar N."/>
        </authorList>
    </citation>
    <scope>NUCLEOTIDE SEQUENCE [LARGE SCALE GENOMIC DNA]</scope>
    <source>
        <strain evidence="6 7">228</strain>
    </source>
</reference>
<dbReference type="GO" id="GO:0043715">
    <property type="term" value="F:2,3-diketo-5-methylthiopentyl-1-phosphate enolase activity"/>
    <property type="evidence" value="ECO:0007669"/>
    <property type="project" value="UniProtKB-UniRule"/>
</dbReference>
<gene>
    <name evidence="4 6" type="primary">mtnC</name>
    <name evidence="6" type="ORF">C4K68_06460</name>
</gene>
<keyword evidence="3 4" id="KW-0486">Methionine biosynthesis</keyword>
<comment type="caution">
    <text evidence="6">The sequence shown here is derived from an EMBL/GenBank/DDBJ whole genome shotgun (WGS) entry which is preliminary data.</text>
</comment>
<protein>
    <recommendedName>
        <fullName evidence="4">Enolase-phosphatase E1</fullName>
        <ecNumber evidence="4">3.1.3.77</ecNumber>
    </recommendedName>
    <alternativeName>
        <fullName evidence="4">2,3-diketo-5-methylthio-1-phosphopentane phosphatase</fullName>
    </alternativeName>
</protein>
<evidence type="ECO:0000313" key="7">
    <source>
        <dbReference type="Proteomes" id="UP000238196"/>
    </source>
</evidence>
<keyword evidence="2 4" id="KW-0378">Hydrolase</keyword>
<dbReference type="PRINTS" id="PR00413">
    <property type="entry name" value="HADHALOGNASE"/>
</dbReference>
<proteinExistence type="inferred from homology"/>
<evidence type="ECO:0000256" key="2">
    <source>
        <dbReference type="ARBA" id="ARBA00022801"/>
    </source>
</evidence>
<dbReference type="SUPFAM" id="SSF56784">
    <property type="entry name" value="HAD-like"/>
    <property type="match status" value="1"/>
</dbReference>
<dbReference type="GO" id="GO:0043874">
    <property type="term" value="F:acireductone synthase activity"/>
    <property type="evidence" value="ECO:0007669"/>
    <property type="project" value="UniProtKB-EC"/>
</dbReference>
<dbReference type="PANTHER" id="PTHR20371">
    <property type="entry name" value="ENOLASE-PHOSPHATASE E1"/>
    <property type="match status" value="1"/>
</dbReference>
<keyword evidence="1 4" id="KW-0028">Amino-acid biosynthesis</keyword>
<dbReference type="EMBL" id="PRLP01000017">
    <property type="protein sequence ID" value="PPC78315.1"/>
    <property type="molecule type" value="Genomic_DNA"/>
</dbReference>
<dbReference type="HAMAP" id="MF_01681">
    <property type="entry name" value="Salvage_MtnC"/>
    <property type="match status" value="1"/>
</dbReference>
<dbReference type="InterPro" id="IPR036412">
    <property type="entry name" value="HAD-like_sf"/>
</dbReference>
<evidence type="ECO:0000313" key="6">
    <source>
        <dbReference type="EMBL" id="PPC78315.1"/>
    </source>
</evidence>
<dbReference type="SFLD" id="SFLDS00003">
    <property type="entry name" value="Haloacid_Dehalogenase"/>
    <property type="match status" value="1"/>
</dbReference>
<evidence type="ECO:0000256" key="4">
    <source>
        <dbReference type="HAMAP-Rule" id="MF_01681"/>
    </source>
</evidence>
<dbReference type="GO" id="GO:0019509">
    <property type="term" value="P:L-methionine salvage from methylthioadenosine"/>
    <property type="evidence" value="ECO:0007669"/>
    <property type="project" value="UniProtKB-UniRule"/>
</dbReference>
<dbReference type="NCBIfam" id="TIGR01691">
    <property type="entry name" value="enolase-ppase"/>
    <property type="match status" value="1"/>
</dbReference>
<evidence type="ECO:0000256" key="5">
    <source>
        <dbReference type="SAM" id="MobiDB-lite"/>
    </source>
</evidence>
<feature type="region of interest" description="Disordered" evidence="5">
    <location>
        <begin position="206"/>
        <end position="226"/>
    </location>
</feature>
<dbReference type="GO" id="GO:0043716">
    <property type="term" value="F:2-hydroxy-3-keto-5-methylthiopentenyl-1-phosphate phosphatase activity"/>
    <property type="evidence" value="ECO:0007669"/>
    <property type="project" value="UniProtKB-UniRule"/>
</dbReference>
<dbReference type="PANTHER" id="PTHR20371:SF1">
    <property type="entry name" value="ENOLASE-PHOSPHATASE E1"/>
    <property type="match status" value="1"/>
</dbReference>
<dbReference type="GO" id="GO:0000287">
    <property type="term" value="F:magnesium ion binding"/>
    <property type="evidence" value="ECO:0007669"/>
    <property type="project" value="UniProtKB-UniRule"/>
</dbReference>
<comment type="cofactor">
    <cofactor evidence="4">
        <name>Mg(2+)</name>
        <dbReference type="ChEBI" id="CHEBI:18420"/>
    </cofactor>
    <text evidence="4">Binds 1 Mg(2+) ion per subunit.</text>
</comment>
<sequence length="226" mass="25149">MGIAAVLTDIEGTTSDISFVKNVLFPYAAEHLPAFVREHADDPQVKHQLMLVAGEIGWVEADTETLIGVLLRWIEDDRKVTPLKTLQGMIWDVGYRQGDFTGHLYTDAHDYLQRWHQAGIELYVFSSGSVPAQKLLFGFSDFGDLTPLFSGYFDTTTGAKRERVAYQRIQAEIDLPAPCILFLSDIAEELDAARAAGMKTCELRRDGQPASGRHPVATDFTEVPCK</sequence>
<dbReference type="OrthoDB" id="9797416at2"/>
<dbReference type="CDD" id="cd01629">
    <property type="entry name" value="HAD_EP"/>
    <property type="match status" value="1"/>
</dbReference>
<dbReference type="Gene3D" id="3.40.50.1000">
    <property type="entry name" value="HAD superfamily/HAD-like"/>
    <property type="match status" value="1"/>
</dbReference>